<dbReference type="GO" id="GO:0030527">
    <property type="term" value="F:structural constituent of chromatin"/>
    <property type="evidence" value="ECO:0007669"/>
    <property type="project" value="InterPro"/>
</dbReference>
<feature type="region of interest" description="Disordered" evidence="7">
    <location>
        <begin position="201"/>
        <end position="260"/>
    </location>
</feature>
<dbReference type="PROSITE" id="PS51504">
    <property type="entry name" value="H15"/>
    <property type="match status" value="1"/>
</dbReference>
<evidence type="ECO:0000313" key="10">
    <source>
        <dbReference type="Proteomes" id="UP000655225"/>
    </source>
</evidence>
<evidence type="ECO:0000259" key="8">
    <source>
        <dbReference type="PROSITE" id="PS51504"/>
    </source>
</evidence>
<keyword evidence="3 6" id="KW-0158">Chromosome</keyword>
<comment type="subcellular location">
    <subcellularLocation>
        <location evidence="2">Chromosome</location>
    </subcellularLocation>
    <subcellularLocation>
        <location evidence="1 6">Nucleus</location>
    </subcellularLocation>
</comment>
<comment type="caution">
    <text evidence="9">The sequence shown here is derived from an EMBL/GenBank/DDBJ whole genome shotgun (WGS) entry which is preliminary data.</text>
</comment>
<dbReference type="GO" id="GO:0030261">
    <property type="term" value="P:chromosome condensation"/>
    <property type="evidence" value="ECO:0007669"/>
    <property type="project" value="TreeGrafter"/>
</dbReference>
<reference evidence="9 10" key="1">
    <citation type="submission" date="2020-04" db="EMBL/GenBank/DDBJ databases">
        <title>Plant Genome Project.</title>
        <authorList>
            <person name="Zhang R.-G."/>
        </authorList>
    </citation>
    <scope>NUCLEOTIDE SEQUENCE [LARGE SCALE GENOMIC DNA]</scope>
    <source>
        <strain evidence="9">YNK0</strain>
        <tissue evidence="9">Leaf</tissue>
    </source>
</reference>
<dbReference type="SMART" id="SM00526">
    <property type="entry name" value="H15"/>
    <property type="match status" value="1"/>
</dbReference>
<keyword evidence="10" id="KW-1185">Reference proteome</keyword>
<dbReference type="GO" id="GO:0031492">
    <property type="term" value="F:nucleosomal DNA binding"/>
    <property type="evidence" value="ECO:0007669"/>
    <property type="project" value="TreeGrafter"/>
</dbReference>
<dbReference type="Proteomes" id="UP000655225">
    <property type="component" value="Unassembled WGS sequence"/>
</dbReference>
<dbReference type="InterPro" id="IPR005818">
    <property type="entry name" value="Histone_H1/H5_H15"/>
</dbReference>
<evidence type="ECO:0000256" key="4">
    <source>
        <dbReference type="ARBA" id="ARBA00023125"/>
    </source>
</evidence>
<feature type="compositionally biased region" description="Basic residues" evidence="7">
    <location>
        <begin position="236"/>
        <end position="245"/>
    </location>
</feature>
<accession>A0A834ZF62</accession>
<evidence type="ECO:0000256" key="1">
    <source>
        <dbReference type="ARBA" id="ARBA00004123"/>
    </source>
</evidence>
<keyword evidence="5 6" id="KW-0539">Nucleus</keyword>
<evidence type="ECO:0000256" key="2">
    <source>
        <dbReference type="ARBA" id="ARBA00004286"/>
    </source>
</evidence>
<proteinExistence type="inferred from homology"/>
<evidence type="ECO:0000256" key="3">
    <source>
        <dbReference type="ARBA" id="ARBA00022454"/>
    </source>
</evidence>
<dbReference type="GO" id="GO:0003690">
    <property type="term" value="F:double-stranded DNA binding"/>
    <property type="evidence" value="ECO:0007669"/>
    <property type="project" value="TreeGrafter"/>
</dbReference>
<feature type="compositionally biased region" description="Basic residues" evidence="7">
    <location>
        <begin position="201"/>
        <end position="224"/>
    </location>
</feature>
<dbReference type="InterPro" id="IPR036390">
    <property type="entry name" value="WH_DNA-bd_sf"/>
</dbReference>
<dbReference type="PRINTS" id="PR00624">
    <property type="entry name" value="HISTONEH5"/>
</dbReference>
<dbReference type="InterPro" id="IPR005819">
    <property type="entry name" value="H1/H5"/>
</dbReference>
<dbReference type="SUPFAM" id="SSF46785">
    <property type="entry name" value="Winged helix' DNA-binding domain"/>
    <property type="match status" value="1"/>
</dbReference>
<protein>
    <recommendedName>
        <fullName evidence="8">H15 domain-containing protein</fullName>
    </recommendedName>
</protein>
<dbReference type="PANTHER" id="PTHR11467">
    <property type="entry name" value="HISTONE H1"/>
    <property type="match status" value="1"/>
</dbReference>
<evidence type="ECO:0000313" key="9">
    <source>
        <dbReference type="EMBL" id="KAF8401392.1"/>
    </source>
</evidence>
<evidence type="ECO:0000256" key="7">
    <source>
        <dbReference type="SAM" id="MobiDB-lite"/>
    </source>
</evidence>
<dbReference type="Pfam" id="PF00538">
    <property type="entry name" value="Linker_histone"/>
    <property type="match status" value="1"/>
</dbReference>
<dbReference type="EMBL" id="JABCRI010000008">
    <property type="protein sequence ID" value="KAF8401392.1"/>
    <property type="molecule type" value="Genomic_DNA"/>
</dbReference>
<comment type="similarity">
    <text evidence="6">Belongs to the histone H1/H5 family.</text>
</comment>
<keyword evidence="4 6" id="KW-0238">DNA-binding</keyword>
<dbReference type="PANTHER" id="PTHR11467:SF130">
    <property type="entry name" value="HISTONE H1-LIKE ISOFORM X1"/>
    <property type="match status" value="1"/>
</dbReference>
<feature type="domain" description="H15" evidence="8">
    <location>
        <begin position="89"/>
        <end position="159"/>
    </location>
</feature>
<dbReference type="GO" id="GO:0000786">
    <property type="term" value="C:nucleosome"/>
    <property type="evidence" value="ECO:0007669"/>
    <property type="project" value="InterPro"/>
</dbReference>
<dbReference type="OrthoDB" id="1110759at2759"/>
<dbReference type="GO" id="GO:0005634">
    <property type="term" value="C:nucleus"/>
    <property type="evidence" value="ECO:0007669"/>
    <property type="project" value="UniProtKB-SubCell"/>
</dbReference>
<sequence length="260" mass="29389">MDQCSIQEVNNALNRAQSLEEYERPASGGREPPGRRCLLRINIAVNDHKFCWEQLSAFPPNLKFLPTMAKEAVAPTKNPKPTKKLPSPLHPPYFQMISEAISSLKDRTGSSQQAIAKFVEEKYKTALPPNFKKVLSIQLRKFAKSERLVKVKNSFKISATEKANWVAIEIKEKQKKDKEGTTKKSMEKKIEKVKITKSKTLKTKKKVSTPNKAVKKSLKTKRLSQVKTPDGLKKALSPKKRKASKPIKSSRPSPKKLKSK</sequence>
<evidence type="ECO:0000256" key="5">
    <source>
        <dbReference type="ARBA" id="ARBA00023242"/>
    </source>
</evidence>
<dbReference type="CDD" id="cd00073">
    <property type="entry name" value="H15"/>
    <property type="match status" value="1"/>
</dbReference>
<dbReference type="GO" id="GO:0006334">
    <property type="term" value="P:nucleosome assembly"/>
    <property type="evidence" value="ECO:0007669"/>
    <property type="project" value="InterPro"/>
</dbReference>
<dbReference type="AlphaFoldDB" id="A0A834ZF62"/>
<gene>
    <name evidence="9" type="ORF">HHK36_012330</name>
</gene>
<evidence type="ECO:0000256" key="6">
    <source>
        <dbReference type="RuleBase" id="RU003894"/>
    </source>
</evidence>
<organism evidence="9 10">
    <name type="scientific">Tetracentron sinense</name>
    <name type="common">Spur-leaf</name>
    <dbReference type="NCBI Taxonomy" id="13715"/>
    <lineage>
        <taxon>Eukaryota</taxon>
        <taxon>Viridiplantae</taxon>
        <taxon>Streptophyta</taxon>
        <taxon>Embryophyta</taxon>
        <taxon>Tracheophyta</taxon>
        <taxon>Spermatophyta</taxon>
        <taxon>Magnoliopsida</taxon>
        <taxon>Trochodendrales</taxon>
        <taxon>Trochodendraceae</taxon>
        <taxon>Tetracentron</taxon>
    </lineage>
</organism>
<dbReference type="InterPro" id="IPR036388">
    <property type="entry name" value="WH-like_DNA-bd_sf"/>
</dbReference>
<dbReference type="OMA" id="PSYLHMI"/>
<dbReference type="Gene3D" id="1.10.10.10">
    <property type="entry name" value="Winged helix-like DNA-binding domain superfamily/Winged helix DNA-binding domain"/>
    <property type="match status" value="1"/>
</dbReference>
<dbReference type="GO" id="GO:0045910">
    <property type="term" value="P:negative regulation of DNA recombination"/>
    <property type="evidence" value="ECO:0007669"/>
    <property type="project" value="TreeGrafter"/>
</dbReference>
<name>A0A834ZF62_TETSI</name>